<sequence>MGDMFLVV</sequence>
<evidence type="ECO:0000313" key="2">
    <source>
        <dbReference type="Proteomes" id="UP000265520"/>
    </source>
</evidence>
<comment type="caution">
    <text evidence="1">The sequence shown here is derived from an EMBL/GenBank/DDBJ whole genome shotgun (WGS) entry which is preliminary data.</text>
</comment>
<dbReference type="EMBL" id="LXQA011291071">
    <property type="protein sequence ID" value="MCI92107.1"/>
    <property type="molecule type" value="Genomic_DNA"/>
</dbReference>
<keyword evidence="2" id="KW-1185">Reference proteome</keyword>
<feature type="non-terminal residue" evidence="1">
    <location>
        <position position="8"/>
    </location>
</feature>
<accession>A0A392VVZ8</accession>
<protein>
    <submittedName>
        <fullName evidence="1">Uncharacterized protein</fullName>
    </submittedName>
</protein>
<proteinExistence type="predicted"/>
<evidence type="ECO:0000313" key="1">
    <source>
        <dbReference type="EMBL" id="MCI92107.1"/>
    </source>
</evidence>
<name>A0A392VVZ8_9FABA</name>
<reference evidence="1 2" key="1">
    <citation type="journal article" date="2018" name="Front. Plant Sci.">
        <title>Red Clover (Trifolium pratense) and Zigzag Clover (T. medium) - A Picture of Genomic Similarities and Differences.</title>
        <authorList>
            <person name="Dluhosova J."/>
            <person name="Istvanek J."/>
            <person name="Nedelnik J."/>
            <person name="Repkova J."/>
        </authorList>
    </citation>
    <scope>NUCLEOTIDE SEQUENCE [LARGE SCALE GENOMIC DNA]</scope>
    <source>
        <strain evidence="2">cv. 10/8</strain>
        <tissue evidence="1">Leaf</tissue>
    </source>
</reference>
<organism evidence="1 2">
    <name type="scientific">Trifolium medium</name>
    <dbReference type="NCBI Taxonomy" id="97028"/>
    <lineage>
        <taxon>Eukaryota</taxon>
        <taxon>Viridiplantae</taxon>
        <taxon>Streptophyta</taxon>
        <taxon>Embryophyta</taxon>
        <taxon>Tracheophyta</taxon>
        <taxon>Spermatophyta</taxon>
        <taxon>Magnoliopsida</taxon>
        <taxon>eudicotyledons</taxon>
        <taxon>Gunneridae</taxon>
        <taxon>Pentapetalae</taxon>
        <taxon>rosids</taxon>
        <taxon>fabids</taxon>
        <taxon>Fabales</taxon>
        <taxon>Fabaceae</taxon>
        <taxon>Papilionoideae</taxon>
        <taxon>50 kb inversion clade</taxon>
        <taxon>NPAAA clade</taxon>
        <taxon>Hologalegina</taxon>
        <taxon>IRL clade</taxon>
        <taxon>Trifolieae</taxon>
        <taxon>Trifolium</taxon>
    </lineage>
</organism>
<dbReference type="Proteomes" id="UP000265520">
    <property type="component" value="Unassembled WGS sequence"/>
</dbReference>